<dbReference type="Gene3D" id="3.30.230.10">
    <property type="match status" value="1"/>
</dbReference>
<evidence type="ECO:0000313" key="5">
    <source>
        <dbReference type="EMBL" id="KKK73245.1"/>
    </source>
</evidence>
<dbReference type="GO" id="GO:0003735">
    <property type="term" value="F:structural constituent of ribosome"/>
    <property type="evidence" value="ECO:0007669"/>
    <property type="project" value="InterPro"/>
</dbReference>
<keyword evidence="2" id="KW-0689">Ribosomal protein</keyword>
<dbReference type="InterPro" id="IPR011990">
    <property type="entry name" value="TPR-like_helical_dom_sf"/>
</dbReference>
<evidence type="ECO:0000256" key="3">
    <source>
        <dbReference type="ARBA" id="ARBA00023274"/>
    </source>
</evidence>
<evidence type="ECO:0000256" key="4">
    <source>
        <dbReference type="SAM" id="MobiDB-lite"/>
    </source>
</evidence>
<feature type="non-terminal residue" evidence="5">
    <location>
        <position position="347"/>
    </location>
</feature>
<dbReference type="SUPFAM" id="SSF48452">
    <property type="entry name" value="TPR-like"/>
    <property type="match status" value="1"/>
</dbReference>
<keyword evidence="3" id="KW-0687">Ribonucleoprotein</keyword>
<evidence type="ECO:0000256" key="1">
    <source>
        <dbReference type="ARBA" id="ARBA00005251"/>
    </source>
</evidence>
<organism evidence="5">
    <name type="scientific">marine sediment metagenome</name>
    <dbReference type="NCBI Taxonomy" id="412755"/>
    <lineage>
        <taxon>unclassified sequences</taxon>
        <taxon>metagenomes</taxon>
        <taxon>ecological metagenomes</taxon>
    </lineage>
</organism>
<dbReference type="GO" id="GO:0005737">
    <property type="term" value="C:cytoplasm"/>
    <property type="evidence" value="ECO:0007669"/>
    <property type="project" value="UniProtKB-ARBA"/>
</dbReference>
<comment type="caution">
    <text evidence="5">The sequence shown here is derived from an EMBL/GenBank/DDBJ whole genome shotgun (WGS) entry which is preliminary data.</text>
</comment>
<dbReference type="GO" id="GO:0015935">
    <property type="term" value="C:small ribosomal subunit"/>
    <property type="evidence" value="ECO:0007669"/>
    <property type="project" value="TreeGrafter"/>
</dbReference>
<reference evidence="5" key="1">
    <citation type="journal article" date="2015" name="Nature">
        <title>Complex archaea that bridge the gap between prokaryotes and eukaryotes.</title>
        <authorList>
            <person name="Spang A."/>
            <person name="Saw J.H."/>
            <person name="Jorgensen S.L."/>
            <person name="Zaremba-Niedzwiedzka K."/>
            <person name="Martijn J."/>
            <person name="Lind A.E."/>
            <person name="van Eijk R."/>
            <person name="Schleper C."/>
            <person name="Guy L."/>
            <person name="Ettema T.J."/>
        </authorList>
    </citation>
    <scope>NUCLEOTIDE SEQUENCE</scope>
</reference>
<gene>
    <name evidence="5" type="ORF">LCGC14_2895770</name>
</gene>
<protein>
    <submittedName>
        <fullName evidence="5">Uncharacterized protein</fullName>
    </submittedName>
</protein>
<dbReference type="InterPro" id="IPR019734">
    <property type="entry name" value="TPR_rpt"/>
</dbReference>
<dbReference type="Pfam" id="PF00380">
    <property type="entry name" value="Ribosomal_S9"/>
    <property type="match status" value="1"/>
</dbReference>
<dbReference type="Pfam" id="PF13424">
    <property type="entry name" value="TPR_12"/>
    <property type="match status" value="1"/>
</dbReference>
<dbReference type="InterPro" id="IPR014721">
    <property type="entry name" value="Ribsml_uS5_D2-typ_fold_subgr"/>
</dbReference>
<dbReference type="GO" id="GO:0006412">
    <property type="term" value="P:translation"/>
    <property type="evidence" value="ECO:0007669"/>
    <property type="project" value="InterPro"/>
</dbReference>
<dbReference type="PANTHER" id="PTHR21569">
    <property type="entry name" value="RIBOSOMAL PROTEIN S9"/>
    <property type="match status" value="1"/>
</dbReference>
<dbReference type="Gene3D" id="1.25.40.10">
    <property type="entry name" value="Tetratricopeptide repeat domain"/>
    <property type="match status" value="1"/>
</dbReference>
<dbReference type="AlphaFoldDB" id="A0A0F8YHN8"/>
<feature type="compositionally biased region" description="Basic and acidic residues" evidence="4">
    <location>
        <begin position="7"/>
        <end position="103"/>
    </location>
</feature>
<dbReference type="SMART" id="SM00028">
    <property type="entry name" value="TPR"/>
    <property type="match status" value="3"/>
</dbReference>
<dbReference type="Pfam" id="PF13181">
    <property type="entry name" value="TPR_8"/>
    <property type="match status" value="1"/>
</dbReference>
<dbReference type="InterPro" id="IPR000754">
    <property type="entry name" value="Ribosomal_uS9"/>
</dbReference>
<dbReference type="InterPro" id="IPR020568">
    <property type="entry name" value="Ribosomal_Su5_D2-typ_SF"/>
</dbReference>
<dbReference type="InterPro" id="IPR020574">
    <property type="entry name" value="Ribosomal_uS9_CS"/>
</dbReference>
<dbReference type="GO" id="GO:0003723">
    <property type="term" value="F:RNA binding"/>
    <property type="evidence" value="ECO:0007669"/>
    <property type="project" value="TreeGrafter"/>
</dbReference>
<dbReference type="NCBIfam" id="NF001099">
    <property type="entry name" value="PRK00132.1"/>
    <property type="match status" value="1"/>
</dbReference>
<dbReference type="PROSITE" id="PS00360">
    <property type="entry name" value="RIBOSOMAL_S9"/>
    <property type="match status" value="1"/>
</dbReference>
<dbReference type="SUPFAM" id="SSF54211">
    <property type="entry name" value="Ribosomal protein S5 domain 2-like"/>
    <property type="match status" value="1"/>
</dbReference>
<accession>A0A0F8YHN8</accession>
<dbReference type="PROSITE" id="PS50005">
    <property type="entry name" value="TPR"/>
    <property type="match status" value="1"/>
</dbReference>
<evidence type="ECO:0000256" key="2">
    <source>
        <dbReference type="ARBA" id="ARBA00022980"/>
    </source>
</evidence>
<proteinExistence type="inferred from homology"/>
<feature type="region of interest" description="Disordered" evidence="4">
    <location>
        <begin position="1"/>
        <end position="115"/>
    </location>
</feature>
<dbReference type="InterPro" id="IPR023035">
    <property type="entry name" value="Ribosomal_uS9_bac/plastid"/>
</dbReference>
<dbReference type="EMBL" id="LAZR01056873">
    <property type="protein sequence ID" value="KKK73245.1"/>
    <property type="molecule type" value="Genomic_DNA"/>
</dbReference>
<name>A0A0F8YHN8_9ZZZZ</name>
<sequence>MAGRKKDKTEKEAEAEKKAEAKKKDKAEKKVEAEKKAEAKKKDKAEKKVEAEAEAEEPAKAEAEEPAKAEAEEPAKAEAEEPAKAEAEEPAKAEAEEPAKAEAEEPADAGPQPIEVPADARYSATGKRKTSVARVILRSGKGAFELNGRTLESYFPRPTLQALVRQPLELTGYTGRLDVRARIHGGGVSGQADAVRHGIAKALMEVDPQLRTELKRRQQLTRDPRVKERRKAEGAAALKEAASAARHIGALAFLHDTDKALAAYREAVDLDPDNADGWNRLGYLLRRTGDLDNAEQACRRVLALGNRVDNQELLAVATGNLGILYSTRGDLDRAEEMYGKSLALNEA</sequence>
<dbReference type="PANTHER" id="PTHR21569:SF1">
    <property type="entry name" value="SMALL RIBOSOMAL SUBUNIT PROTEIN US9M"/>
    <property type="match status" value="1"/>
</dbReference>
<dbReference type="PROSITE" id="PS50293">
    <property type="entry name" value="TPR_REGION"/>
    <property type="match status" value="1"/>
</dbReference>
<comment type="similarity">
    <text evidence="1">Belongs to the universal ribosomal protein uS9 family.</text>
</comment>